<proteinExistence type="predicted"/>
<sequence length="444" mass="46830">MPGAFTLGETTPAPDRRPHTATPLKRWDNERVSALTPILSSPGWELLESLQAKQATNPIPLPELGSTLRASGLDADLVVAVLTQLALRQAARSKFGPFASHMVFTRDGLEQATRLVVAARHAQRFKDCSATRVADLGCGIGSDAMAIAGLGMNVLAVDIDPDTAGAAAANLRAFEGSEVRLGDVADLDMDELASEGVDAIFADPARRTGASRGSARITDPEQWSPPLSLALGWVSTIERVGIKVAPGIAYERIPSSWHAQWVSVGGDLVEASLWSPALSPEGRGRSCLLLDEAGAAHSLSTPEGYAPNAPAARVEVAPLGAMVAEPDSAVIRSGLLGRLADEVGAGIVSDKIAYLTGDELPDSPFYDRFEVLAVTNLRAKAISAELRTRGAGSVEIKKRGADINPDNLRKTLKLGGGDEQLTVIATRVNGRHRAIICRRLATNL</sequence>
<reference evidence="4" key="2">
    <citation type="submission" date="2015-05" db="EMBL/GenBank/DDBJ databases">
        <title>Draft genome sequence of Actinomyces odontolyticus (ATCC 17982).</title>
        <authorList>
            <person name="Sudarsanam P."/>
            <person name="Ley R."/>
            <person name="Guruge J."/>
            <person name="Turnbaugh P.J."/>
            <person name="Mahowald M."/>
            <person name="Liep D."/>
            <person name="Gordon J."/>
        </authorList>
    </citation>
    <scope>NUCLEOTIDE SEQUENCE</scope>
    <source>
        <strain evidence="4">ATCC 17982</strain>
    </source>
</reference>
<dbReference type="Pfam" id="PF13847">
    <property type="entry name" value="Methyltransf_31"/>
    <property type="match status" value="1"/>
</dbReference>
<organism evidence="4 5">
    <name type="scientific">Schaalia dentiphila ATCC 17982</name>
    <dbReference type="NCBI Taxonomy" id="411466"/>
    <lineage>
        <taxon>Bacteria</taxon>
        <taxon>Bacillati</taxon>
        <taxon>Actinomycetota</taxon>
        <taxon>Actinomycetes</taxon>
        <taxon>Actinomycetales</taxon>
        <taxon>Actinomycetaceae</taxon>
        <taxon>Schaalia</taxon>
        <taxon>Schaalia dentiphila</taxon>
    </lineage>
</organism>
<dbReference type="Pfam" id="PF18096">
    <property type="entry name" value="Thump_like"/>
    <property type="match status" value="1"/>
</dbReference>
<dbReference type="eggNOG" id="COG1041">
    <property type="taxonomic scope" value="Bacteria"/>
</dbReference>
<dbReference type="AlphaFoldDB" id="A7B9I5"/>
<dbReference type="CDD" id="cd02440">
    <property type="entry name" value="AdoMet_MTases"/>
    <property type="match status" value="1"/>
</dbReference>
<evidence type="ECO:0000313" key="5">
    <source>
        <dbReference type="Proteomes" id="UP000003553"/>
    </source>
</evidence>
<dbReference type="InterPro" id="IPR041497">
    <property type="entry name" value="Thump-like"/>
</dbReference>
<reference evidence="4" key="1">
    <citation type="submission" date="2007-04" db="EMBL/GenBank/DDBJ databases">
        <authorList>
            <person name="Fulton L."/>
            <person name="Clifton S."/>
            <person name="Fulton B."/>
            <person name="Xu J."/>
            <person name="Minx P."/>
            <person name="Pepin K.H."/>
            <person name="Johnson M."/>
            <person name="Thiruvilangam P."/>
            <person name="Bhonagiri V."/>
            <person name="Nash W.E."/>
            <person name="Mardis E.R."/>
            <person name="Wilson R.K."/>
        </authorList>
    </citation>
    <scope>NUCLEOTIDE SEQUENCE [LARGE SCALE GENOMIC DNA]</scope>
    <source>
        <strain evidence="4">ATCC 17982</strain>
    </source>
</reference>
<dbReference type="Gene3D" id="3.40.50.150">
    <property type="entry name" value="Vaccinia Virus protein VP39"/>
    <property type="match status" value="1"/>
</dbReference>
<evidence type="ECO:0000313" key="4">
    <source>
        <dbReference type="EMBL" id="EDN79859.1"/>
    </source>
</evidence>
<name>A7B9I5_9ACTO</name>
<gene>
    <name evidence="4" type="ORF">ACTODO_00287</name>
</gene>
<evidence type="ECO:0000259" key="3">
    <source>
        <dbReference type="Pfam" id="PF18096"/>
    </source>
</evidence>
<keyword evidence="5" id="KW-1185">Reference proteome</keyword>
<dbReference type="InterPro" id="IPR025714">
    <property type="entry name" value="Methyltranfer_dom"/>
</dbReference>
<feature type="domain" description="Methyltransferase" evidence="2">
    <location>
        <begin position="129"/>
        <end position="203"/>
    </location>
</feature>
<accession>A7B9I5</accession>
<dbReference type="Proteomes" id="UP000003553">
    <property type="component" value="Unassembled WGS sequence"/>
</dbReference>
<dbReference type="HOGENOM" id="CLU_038123_1_1_11"/>
<protein>
    <recommendedName>
        <fullName evidence="6">THUMP-like domain-containing protein</fullName>
    </recommendedName>
</protein>
<evidence type="ECO:0008006" key="6">
    <source>
        <dbReference type="Google" id="ProtNLM"/>
    </source>
</evidence>
<dbReference type="InterPro" id="IPR029063">
    <property type="entry name" value="SAM-dependent_MTases_sf"/>
</dbReference>
<evidence type="ECO:0000256" key="1">
    <source>
        <dbReference type="SAM" id="MobiDB-lite"/>
    </source>
</evidence>
<comment type="caution">
    <text evidence="4">The sequence shown here is derived from an EMBL/GenBank/DDBJ whole genome shotgun (WGS) entry which is preliminary data.</text>
</comment>
<dbReference type="EMBL" id="AAYI02000004">
    <property type="protein sequence ID" value="EDN79859.1"/>
    <property type="molecule type" value="Genomic_DNA"/>
</dbReference>
<feature type="domain" description="THUMP-like" evidence="3">
    <location>
        <begin position="368"/>
        <end position="439"/>
    </location>
</feature>
<evidence type="ECO:0000259" key="2">
    <source>
        <dbReference type="Pfam" id="PF13847"/>
    </source>
</evidence>
<feature type="region of interest" description="Disordered" evidence="1">
    <location>
        <begin position="1"/>
        <end position="23"/>
    </location>
</feature>
<dbReference type="SUPFAM" id="SSF53335">
    <property type="entry name" value="S-adenosyl-L-methionine-dependent methyltransferases"/>
    <property type="match status" value="1"/>
</dbReference>